<evidence type="ECO:0008006" key="5">
    <source>
        <dbReference type="Google" id="ProtNLM"/>
    </source>
</evidence>
<sequence>MSGMCGFVNSAGFAGRRGSTSVTCNVAQRPLSMTLAEKETGQTTRMSKKQGQGQQGRRRYYSQARKEEDRRQRKHVERRRAVQTEPNSKLLDMLDYLREIGLSIEDCGRVVQKRPQVVDLDVRKDIEPCLHFLAGPVFGMNEKQIARTIRNAPQIFMKSRSSMLPRIDFLKRLGIEGPELANVASSRPHVLWMDLSNAKRVVDWVKIELEMDDKKNLARFFSAVPQVLLESPRRLEMTINWFKDNVGLSETQAKKAGEKWPYVFGYKPDSTFTSRIECLESYGLSKETIGRVVESTPKVVAMSVSAQLGKQMDVFIDLGIHEENLDKIISTVPTFFGTCPQARIEFFLSTGLDKGSLAEMIEAQPGILFLSLKANLRPKWEYFTKVMGGSAEDLKLIPGYFVLNLEQRIMPRFAFCCSRSVSAPIKDMVSGTDEYFCRKIAKVPYQEYRRFEETGDWMMFSTPLM</sequence>
<organism evidence="4">
    <name type="scientific">Rhodosorus marinus</name>
    <dbReference type="NCBI Taxonomy" id="101924"/>
    <lineage>
        <taxon>Eukaryota</taxon>
        <taxon>Rhodophyta</taxon>
        <taxon>Stylonematophyceae</taxon>
        <taxon>Stylonematales</taxon>
        <taxon>Stylonemataceae</taxon>
        <taxon>Rhodosorus</taxon>
    </lineage>
</organism>
<dbReference type="InterPro" id="IPR038538">
    <property type="entry name" value="MTERF_sf"/>
</dbReference>
<accession>A0A7S3AAA2</accession>
<evidence type="ECO:0000256" key="3">
    <source>
        <dbReference type="SAM" id="MobiDB-lite"/>
    </source>
</evidence>
<dbReference type="Gene3D" id="1.25.70.10">
    <property type="entry name" value="Transcription termination factor 3, mitochondrial"/>
    <property type="match status" value="1"/>
</dbReference>
<gene>
    <name evidence="4" type="ORF">RMAR00112_LOCUS34787</name>
</gene>
<protein>
    <recommendedName>
        <fullName evidence="5">mTERF domain-containing protein, mitochondrial</fullName>
    </recommendedName>
</protein>
<evidence type="ECO:0000256" key="1">
    <source>
        <dbReference type="ARBA" id="ARBA00007692"/>
    </source>
</evidence>
<dbReference type="PANTHER" id="PTHR13068">
    <property type="entry name" value="CGI-12 PROTEIN-RELATED"/>
    <property type="match status" value="1"/>
</dbReference>
<dbReference type="PANTHER" id="PTHR13068:SF151">
    <property type="entry name" value="TRANSCRIPTION TERMINATION FACTOR MTERF9, CHLOROPLASTIC"/>
    <property type="match status" value="1"/>
</dbReference>
<comment type="similarity">
    <text evidence="1">Belongs to the mTERF family.</text>
</comment>
<dbReference type="AlphaFoldDB" id="A0A7S3AAA2"/>
<dbReference type="EMBL" id="HBHW01044761">
    <property type="protein sequence ID" value="CAE0066715.1"/>
    <property type="molecule type" value="Transcribed_RNA"/>
</dbReference>
<dbReference type="Pfam" id="PF02536">
    <property type="entry name" value="mTERF"/>
    <property type="match status" value="1"/>
</dbReference>
<evidence type="ECO:0000313" key="4">
    <source>
        <dbReference type="EMBL" id="CAE0066715.1"/>
    </source>
</evidence>
<reference evidence="4" key="1">
    <citation type="submission" date="2021-01" db="EMBL/GenBank/DDBJ databases">
        <authorList>
            <person name="Corre E."/>
            <person name="Pelletier E."/>
            <person name="Niang G."/>
            <person name="Scheremetjew M."/>
            <person name="Finn R."/>
            <person name="Kale V."/>
            <person name="Holt S."/>
            <person name="Cochrane G."/>
            <person name="Meng A."/>
            <person name="Brown T."/>
            <person name="Cohen L."/>
        </authorList>
    </citation>
    <scope>NUCLEOTIDE SEQUENCE</scope>
    <source>
        <strain evidence="4">CCMP 769</strain>
    </source>
</reference>
<feature type="region of interest" description="Disordered" evidence="3">
    <location>
        <begin position="35"/>
        <end position="84"/>
    </location>
</feature>
<dbReference type="SMART" id="SM00733">
    <property type="entry name" value="Mterf"/>
    <property type="match status" value="9"/>
</dbReference>
<proteinExistence type="inferred from homology"/>
<dbReference type="InterPro" id="IPR003690">
    <property type="entry name" value="MTERF"/>
</dbReference>
<keyword evidence="2" id="KW-0809">Transit peptide</keyword>
<dbReference type="GO" id="GO:0003676">
    <property type="term" value="F:nucleic acid binding"/>
    <property type="evidence" value="ECO:0007669"/>
    <property type="project" value="InterPro"/>
</dbReference>
<evidence type="ECO:0000256" key="2">
    <source>
        <dbReference type="ARBA" id="ARBA00022946"/>
    </source>
</evidence>
<name>A0A7S3AAA2_9RHOD</name>